<feature type="region of interest" description="Disordered" evidence="1">
    <location>
        <begin position="176"/>
        <end position="248"/>
    </location>
</feature>
<evidence type="ECO:0008006" key="4">
    <source>
        <dbReference type="Google" id="ProtNLM"/>
    </source>
</evidence>
<dbReference type="Gene3D" id="3.30.70.330">
    <property type="match status" value="1"/>
</dbReference>
<feature type="compositionally biased region" description="Low complexity" evidence="1">
    <location>
        <begin position="50"/>
        <end position="68"/>
    </location>
</feature>
<reference evidence="2 3" key="1">
    <citation type="journal article" date="2011" name="J. Gen. Appl. Microbiol.">
        <title>Draft genome sequencing of the enigmatic basidiomycete Mixia osmundae.</title>
        <authorList>
            <person name="Nishida H."/>
            <person name="Nagatsuka Y."/>
            <person name="Sugiyama J."/>
        </authorList>
    </citation>
    <scope>NUCLEOTIDE SEQUENCE [LARGE SCALE GENOMIC DNA]</scope>
    <source>
        <strain evidence="3">CBS 9802 / IAM 14324 / JCM 22182 / KY 12970</strain>
    </source>
</reference>
<dbReference type="OMA" id="TEDIDIY"/>
<protein>
    <recommendedName>
        <fullName evidence="4">RRM domain-containing protein</fullName>
    </recommendedName>
</protein>
<organism evidence="2 3">
    <name type="scientific">Mixia osmundae (strain CBS 9802 / IAM 14324 / JCM 22182 / KY 12970)</name>
    <dbReference type="NCBI Taxonomy" id="764103"/>
    <lineage>
        <taxon>Eukaryota</taxon>
        <taxon>Fungi</taxon>
        <taxon>Dikarya</taxon>
        <taxon>Basidiomycota</taxon>
        <taxon>Pucciniomycotina</taxon>
        <taxon>Mixiomycetes</taxon>
        <taxon>Mixiales</taxon>
        <taxon>Mixiaceae</taxon>
        <taxon>Mixia</taxon>
    </lineage>
</organism>
<dbReference type="OrthoDB" id="10065185at2759"/>
<feature type="region of interest" description="Disordered" evidence="1">
    <location>
        <begin position="274"/>
        <end position="313"/>
    </location>
</feature>
<dbReference type="RefSeq" id="XP_014567716.1">
    <property type="nucleotide sequence ID" value="XM_014712230.1"/>
</dbReference>
<dbReference type="eggNOG" id="ENOG502S7DD">
    <property type="taxonomic scope" value="Eukaryota"/>
</dbReference>
<dbReference type="InterPro" id="IPR012677">
    <property type="entry name" value="Nucleotide-bd_a/b_plait_sf"/>
</dbReference>
<dbReference type="InParanoid" id="G7E8H1"/>
<dbReference type="STRING" id="764103.G7E8H1"/>
<sequence length="313" mass="33192">MADEVDIYGDVDSLDTGADLYGDIVEDSKPVAPQQRPQQQSSFGAPGQPVPSRQQQQQQQQQPSVVPSANGFPAFLDPVVASRLDPSQVALTISEVHWWTSDEDLRQLCASLGIQIDHSKIAYSEHKVNGKSKGLVYLEFRTAAEAAAMRQWFDDNQFQGKQISGQLGQAARDSNPFKGGKDFGMPNPVVNFRGGRGGGGGYNNGPSRGGPSGRGGGQYNDRGGANAGGYSARAAQPPQQMPGMPGMPGMMPGMMPGFNAAAMMQMMQNPAFAQMMPQGQPGYGAAPRSSTRSGAFGDRPQDSAPATKRPRGD</sequence>
<dbReference type="PANTHER" id="PTHR23204">
    <property type="entry name" value="CLEAVAGE AND POLYADENYLATION SPECIFIC FACTOR"/>
    <property type="match status" value="1"/>
</dbReference>
<dbReference type="Proteomes" id="UP000009131">
    <property type="component" value="Unassembled WGS sequence"/>
</dbReference>
<dbReference type="InterPro" id="IPR034772">
    <property type="entry name" value="CPSF6/7"/>
</dbReference>
<reference evidence="2 3" key="2">
    <citation type="journal article" date="2012" name="Open Biol.">
        <title>Characteristics of nucleosomes and linker DNA regions on the genome of the basidiomycete Mixia osmundae revealed by mono- and dinucleosome mapping.</title>
        <authorList>
            <person name="Nishida H."/>
            <person name="Kondo S."/>
            <person name="Matsumoto T."/>
            <person name="Suzuki Y."/>
            <person name="Yoshikawa H."/>
            <person name="Taylor T.D."/>
            <person name="Sugiyama J."/>
        </authorList>
    </citation>
    <scope>NUCLEOTIDE SEQUENCE [LARGE SCALE GENOMIC DNA]</scope>
    <source>
        <strain evidence="3">CBS 9802 / IAM 14324 / JCM 22182 / KY 12970</strain>
    </source>
</reference>
<dbReference type="HOGENOM" id="CLU_033916_0_0_1"/>
<dbReference type="InterPro" id="IPR035979">
    <property type="entry name" value="RBD_domain_sf"/>
</dbReference>
<evidence type="ECO:0000256" key="1">
    <source>
        <dbReference type="SAM" id="MobiDB-lite"/>
    </source>
</evidence>
<dbReference type="SUPFAM" id="SSF54928">
    <property type="entry name" value="RNA-binding domain, RBD"/>
    <property type="match status" value="1"/>
</dbReference>
<dbReference type="GO" id="GO:0003676">
    <property type="term" value="F:nucleic acid binding"/>
    <property type="evidence" value="ECO:0007669"/>
    <property type="project" value="InterPro"/>
</dbReference>
<feature type="compositionally biased region" description="Low complexity" evidence="1">
    <location>
        <begin position="236"/>
        <end position="248"/>
    </location>
</feature>
<name>G7E8H1_MIXOS</name>
<proteinExistence type="predicted"/>
<feature type="compositionally biased region" description="Acidic residues" evidence="1">
    <location>
        <begin position="1"/>
        <end position="13"/>
    </location>
</feature>
<accession>G7E8H1</accession>
<feature type="compositionally biased region" description="Gly residues" evidence="1">
    <location>
        <begin position="194"/>
        <end position="218"/>
    </location>
</feature>
<dbReference type="AlphaFoldDB" id="G7E8H1"/>
<feature type="region of interest" description="Disordered" evidence="1">
    <location>
        <begin position="1"/>
        <end position="68"/>
    </location>
</feature>
<keyword evidence="3" id="KW-1185">Reference proteome</keyword>
<evidence type="ECO:0000313" key="3">
    <source>
        <dbReference type="Proteomes" id="UP000009131"/>
    </source>
</evidence>
<comment type="caution">
    <text evidence="2">The sequence shown here is derived from an EMBL/GenBank/DDBJ whole genome shotgun (WGS) entry which is preliminary data.</text>
</comment>
<dbReference type="GO" id="GO:0006397">
    <property type="term" value="P:mRNA processing"/>
    <property type="evidence" value="ECO:0007669"/>
    <property type="project" value="UniProtKB-KW"/>
</dbReference>
<dbReference type="GO" id="GO:0005634">
    <property type="term" value="C:nucleus"/>
    <property type="evidence" value="ECO:0007669"/>
    <property type="project" value="UniProtKB-SubCell"/>
</dbReference>
<evidence type="ECO:0000313" key="2">
    <source>
        <dbReference type="EMBL" id="GAA99131.1"/>
    </source>
</evidence>
<gene>
    <name evidence="2" type="primary">Mo05821</name>
    <name evidence="2" type="ORF">E5Q_05821</name>
</gene>
<dbReference type="EMBL" id="BABT02000179">
    <property type="protein sequence ID" value="GAA99131.1"/>
    <property type="molecule type" value="Genomic_DNA"/>
</dbReference>